<comment type="caution">
    <text evidence="10">The sequence shown here is derived from an EMBL/GenBank/DDBJ whole genome shotgun (WGS) entry which is preliminary data.</text>
</comment>
<gene>
    <name evidence="10" type="ORF">FD41_GL002556</name>
</gene>
<evidence type="ECO:0000256" key="8">
    <source>
        <dbReference type="PIRNR" id="PIRNR016661"/>
    </source>
</evidence>
<protein>
    <recommendedName>
        <fullName evidence="8">Biotin transporter</fullName>
    </recommendedName>
</protein>
<comment type="similarity">
    <text evidence="2 8">Belongs to the BioY family.</text>
</comment>
<comment type="subcellular location">
    <subcellularLocation>
        <location evidence="1 8">Cell membrane</location>
        <topology evidence="1 8">Multi-pass membrane protein</topology>
    </subcellularLocation>
</comment>
<feature type="transmembrane region" description="Helical" evidence="9">
    <location>
        <begin position="55"/>
        <end position="73"/>
    </location>
</feature>
<keyword evidence="7 8" id="KW-0472">Membrane</keyword>
<dbReference type="OrthoDB" id="9803495at2"/>
<reference evidence="10 11" key="1">
    <citation type="journal article" date="2015" name="Genome Announc.">
        <title>Expanding the biotechnology potential of lactobacilli through comparative genomics of 213 strains and associated genera.</title>
        <authorList>
            <person name="Sun Z."/>
            <person name="Harris H.M."/>
            <person name="McCann A."/>
            <person name="Guo C."/>
            <person name="Argimon S."/>
            <person name="Zhang W."/>
            <person name="Yang X."/>
            <person name="Jeffery I.B."/>
            <person name="Cooney J.C."/>
            <person name="Kagawa T.F."/>
            <person name="Liu W."/>
            <person name="Song Y."/>
            <person name="Salvetti E."/>
            <person name="Wrobel A."/>
            <person name="Rasinkangas P."/>
            <person name="Parkhill J."/>
            <person name="Rea M.C."/>
            <person name="O'Sullivan O."/>
            <person name="Ritari J."/>
            <person name="Douillard F.P."/>
            <person name="Paul Ross R."/>
            <person name="Yang R."/>
            <person name="Briner A.E."/>
            <person name="Felis G.E."/>
            <person name="de Vos W.M."/>
            <person name="Barrangou R."/>
            <person name="Klaenhammer T.R."/>
            <person name="Caufield P.W."/>
            <person name="Cui Y."/>
            <person name="Zhang H."/>
            <person name="O'Toole P.W."/>
        </authorList>
    </citation>
    <scope>NUCLEOTIDE SEQUENCE [LARGE SCALE GENOMIC DNA]</scope>
    <source>
        <strain evidence="10 11">DSM 18382</strain>
    </source>
</reference>
<dbReference type="InterPro" id="IPR003784">
    <property type="entry name" value="BioY"/>
</dbReference>
<evidence type="ECO:0000256" key="1">
    <source>
        <dbReference type="ARBA" id="ARBA00004651"/>
    </source>
</evidence>
<organism evidence="10 11">
    <name type="scientific">Lentilactobacillus farraginis DSM 18382 = JCM 14108</name>
    <dbReference type="NCBI Taxonomy" id="1423743"/>
    <lineage>
        <taxon>Bacteria</taxon>
        <taxon>Bacillati</taxon>
        <taxon>Bacillota</taxon>
        <taxon>Bacilli</taxon>
        <taxon>Lactobacillales</taxon>
        <taxon>Lactobacillaceae</taxon>
        <taxon>Lentilactobacillus</taxon>
    </lineage>
</organism>
<name>A0A0R1W1X5_9LACO</name>
<dbReference type="PIRSF" id="PIRSF016661">
    <property type="entry name" value="BioY"/>
    <property type="match status" value="1"/>
</dbReference>
<evidence type="ECO:0000256" key="7">
    <source>
        <dbReference type="ARBA" id="ARBA00023136"/>
    </source>
</evidence>
<dbReference type="PANTHER" id="PTHR34295">
    <property type="entry name" value="BIOTIN TRANSPORTER BIOY"/>
    <property type="match status" value="1"/>
</dbReference>
<keyword evidence="4 8" id="KW-1003">Cell membrane</keyword>
<evidence type="ECO:0000256" key="6">
    <source>
        <dbReference type="ARBA" id="ARBA00022989"/>
    </source>
</evidence>
<evidence type="ECO:0000313" key="10">
    <source>
        <dbReference type="EMBL" id="KRM09497.1"/>
    </source>
</evidence>
<dbReference type="GO" id="GO:0015225">
    <property type="term" value="F:biotin transmembrane transporter activity"/>
    <property type="evidence" value="ECO:0007669"/>
    <property type="project" value="UniProtKB-UniRule"/>
</dbReference>
<evidence type="ECO:0000256" key="5">
    <source>
        <dbReference type="ARBA" id="ARBA00022692"/>
    </source>
</evidence>
<evidence type="ECO:0000313" key="11">
    <source>
        <dbReference type="Proteomes" id="UP000051966"/>
    </source>
</evidence>
<sequence>MKIREVTEIALMTAVIIVLGLIPPIPLGFIPVPIVLQNLGVMIAGVVLGPKRGSISVGLFLLLALIGFPVLSGGQAGPVVFAGSTGGYLIGWLLTPALIGSTVSLKFMTHFWQKLLCTWIGAVLVVDVIGSLWLAVSTGMPLLSALVSNIVFIPGDTLKAVVACLVAQRVRVPGIKQI</sequence>
<dbReference type="Pfam" id="PF02632">
    <property type="entry name" value="BioY"/>
    <property type="match status" value="1"/>
</dbReference>
<dbReference type="GO" id="GO:0005886">
    <property type="term" value="C:plasma membrane"/>
    <property type="evidence" value="ECO:0007669"/>
    <property type="project" value="UniProtKB-SubCell"/>
</dbReference>
<dbReference type="Proteomes" id="UP000051966">
    <property type="component" value="Unassembled WGS sequence"/>
</dbReference>
<keyword evidence="5 9" id="KW-0812">Transmembrane</keyword>
<evidence type="ECO:0000256" key="2">
    <source>
        <dbReference type="ARBA" id="ARBA00010692"/>
    </source>
</evidence>
<keyword evidence="11" id="KW-1185">Reference proteome</keyword>
<dbReference type="RefSeq" id="WP_056983740.1">
    <property type="nucleotide sequence ID" value="NZ_AZFY01000045.1"/>
</dbReference>
<evidence type="ECO:0000256" key="9">
    <source>
        <dbReference type="SAM" id="Phobius"/>
    </source>
</evidence>
<evidence type="ECO:0000256" key="3">
    <source>
        <dbReference type="ARBA" id="ARBA00022448"/>
    </source>
</evidence>
<feature type="transmembrane region" description="Helical" evidence="9">
    <location>
        <begin position="115"/>
        <end position="136"/>
    </location>
</feature>
<proteinExistence type="inferred from homology"/>
<dbReference type="Gene3D" id="1.10.1760.20">
    <property type="match status" value="1"/>
</dbReference>
<dbReference type="PATRIC" id="fig|1423743.5.peg.2623"/>
<evidence type="ECO:0000256" key="4">
    <source>
        <dbReference type="ARBA" id="ARBA00022475"/>
    </source>
</evidence>
<accession>A0A0R1W1X5</accession>
<dbReference type="PANTHER" id="PTHR34295:SF4">
    <property type="entry name" value="BIOTIN TRANSPORTER BIOY-RELATED"/>
    <property type="match status" value="1"/>
</dbReference>
<feature type="transmembrane region" description="Helical" evidence="9">
    <location>
        <begin position="79"/>
        <end position="103"/>
    </location>
</feature>
<keyword evidence="6 9" id="KW-1133">Transmembrane helix</keyword>
<dbReference type="AlphaFoldDB" id="A0A0R1W1X5"/>
<keyword evidence="3 8" id="KW-0813">Transport</keyword>
<dbReference type="EMBL" id="AZFY01000045">
    <property type="protein sequence ID" value="KRM09497.1"/>
    <property type="molecule type" value="Genomic_DNA"/>
</dbReference>